<comment type="catalytic activity">
    <reaction evidence="1">
        <text>Cleavage of peptide bonds with very broad specificity.</text>
        <dbReference type="EC" id="3.4.25.1"/>
    </reaction>
</comment>
<dbReference type="Gene3D" id="3.60.20.10">
    <property type="entry name" value="Glutamine Phosphoribosylpyrophosphate, subunit 1, domain 1"/>
    <property type="match status" value="1"/>
</dbReference>
<comment type="subcellular location">
    <subcellularLocation>
        <location evidence="2">Nucleus</location>
    </subcellularLocation>
</comment>
<dbReference type="Proteomes" id="UP001642409">
    <property type="component" value="Unassembled WGS sequence"/>
</dbReference>
<sequence>MDINKKISNGTTIIAYKFKDGIIVNADSRTSSDTRIANRVQRKIVQFNEHVLVACSGSAADTRFLCRIIRENIYQHELELGKPALVRTVAKLFSIYNHQYKNVLLAGLLVCGYDEEGYHCFKVLPGGTFVEDNIVMSGSGSTYVYGIADSEFKMDLDRNQAVELGKKMIHLAAFRDGSSGGIHRWAFVENGKVTGDVDNWEVLM</sequence>
<dbReference type="GO" id="GO:0004298">
    <property type="term" value="F:threonine-type endopeptidase activity"/>
    <property type="evidence" value="ECO:0007669"/>
    <property type="project" value="UniProtKB-KW"/>
</dbReference>
<evidence type="ECO:0000256" key="9">
    <source>
        <dbReference type="PIRSR" id="PIRSR600243-1"/>
    </source>
</evidence>
<dbReference type="GO" id="GO:0005737">
    <property type="term" value="C:cytoplasm"/>
    <property type="evidence" value="ECO:0007669"/>
    <property type="project" value="TreeGrafter"/>
</dbReference>
<proteinExistence type="predicted"/>
<protein>
    <recommendedName>
        <fullName evidence="3">proteasome endopeptidase complex</fullName>
        <ecNumber evidence="3">3.4.25.1</ecNumber>
    </recommendedName>
</protein>
<keyword evidence="5" id="KW-0645">Protease</keyword>
<dbReference type="GO" id="GO:0019774">
    <property type="term" value="C:proteasome core complex, beta-subunit complex"/>
    <property type="evidence" value="ECO:0007669"/>
    <property type="project" value="UniProtKB-ARBA"/>
</dbReference>
<keyword evidence="6" id="KW-0888">Threonine protease</keyword>
<reference evidence="10" key="1">
    <citation type="submission" date="2023-06" db="EMBL/GenBank/DDBJ databases">
        <authorList>
            <person name="Kurt Z."/>
        </authorList>
    </citation>
    <scope>NUCLEOTIDE SEQUENCE</scope>
</reference>
<evidence type="ECO:0000256" key="3">
    <source>
        <dbReference type="ARBA" id="ARBA00012039"/>
    </source>
</evidence>
<keyword evidence="7" id="KW-0378">Hydrolase</keyword>
<evidence type="ECO:0000256" key="7">
    <source>
        <dbReference type="ARBA" id="ARBA00022801"/>
    </source>
</evidence>
<evidence type="ECO:0000313" key="11">
    <source>
        <dbReference type="EMBL" id="CAL6058325.1"/>
    </source>
</evidence>
<dbReference type="InterPro" id="IPR023333">
    <property type="entry name" value="Proteasome_suB-type"/>
</dbReference>
<evidence type="ECO:0000256" key="1">
    <source>
        <dbReference type="ARBA" id="ARBA00001198"/>
    </source>
</evidence>
<evidence type="ECO:0000256" key="4">
    <source>
        <dbReference type="ARBA" id="ARBA00022490"/>
    </source>
</evidence>
<evidence type="ECO:0000313" key="10">
    <source>
        <dbReference type="EMBL" id="CAI9958216.1"/>
    </source>
</evidence>
<evidence type="ECO:0000256" key="5">
    <source>
        <dbReference type="ARBA" id="ARBA00022670"/>
    </source>
</evidence>
<evidence type="ECO:0000256" key="6">
    <source>
        <dbReference type="ARBA" id="ARBA00022698"/>
    </source>
</evidence>
<dbReference type="PANTHER" id="PTHR32194">
    <property type="entry name" value="METALLOPROTEASE TLDD"/>
    <property type="match status" value="1"/>
</dbReference>
<dbReference type="InterPro" id="IPR000243">
    <property type="entry name" value="Pept_T1A_subB"/>
</dbReference>
<feature type="active site" description="Nucleophile" evidence="9">
    <location>
        <position position="11"/>
    </location>
</feature>
<dbReference type="PANTHER" id="PTHR32194:SF0">
    <property type="entry name" value="ATP-DEPENDENT PROTEASE SUBUNIT HSLV"/>
    <property type="match status" value="1"/>
</dbReference>
<gene>
    <name evidence="10" type="ORF">HINF_LOCUS45861</name>
    <name evidence="11" type="ORF">HINF_LOCUS48215</name>
</gene>
<dbReference type="EMBL" id="CATOUU010000902">
    <property type="protein sequence ID" value="CAI9958216.1"/>
    <property type="molecule type" value="Genomic_DNA"/>
</dbReference>
<comment type="caution">
    <text evidence="10">The sequence shown here is derived from an EMBL/GenBank/DDBJ whole genome shotgun (WGS) entry which is preliminary data.</text>
</comment>
<dbReference type="AlphaFoldDB" id="A0AA86QFA2"/>
<dbReference type="PROSITE" id="PS51476">
    <property type="entry name" value="PROTEASOME_BETA_2"/>
    <property type="match status" value="1"/>
</dbReference>
<dbReference type="EC" id="3.4.25.1" evidence="3"/>
<evidence type="ECO:0000313" key="12">
    <source>
        <dbReference type="Proteomes" id="UP001642409"/>
    </source>
</evidence>
<dbReference type="Pfam" id="PF00227">
    <property type="entry name" value="Proteasome"/>
    <property type="match status" value="1"/>
</dbReference>
<accession>A0AA86QFA2</accession>
<keyword evidence="8 10" id="KW-0647">Proteasome</keyword>
<evidence type="ECO:0000256" key="8">
    <source>
        <dbReference type="ARBA" id="ARBA00022942"/>
    </source>
</evidence>
<dbReference type="SUPFAM" id="SSF56235">
    <property type="entry name" value="N-terminal nucleophile aminohydrolases (Ntn hydrolases)"/>
    <property type="match status" value="1"/>
</dbReference>
<dbReference type="GO" id="GO:0005634">
    <property type="term" value="C:nucleus"/>
    <property type="evidence" value="ECO:0007669"/>
    <property type="project" value="UniProtKB-SubCell"/>
</dbReference>
<dbReference type="InterPro" id="IPR029055">
    <property type="entry name" value="Ntn_hydrolases_N"/>
</dbReference>
<name>A0AA86QFA2_9EUKA</name>
<organism evidence="10">
    <name type="scientific">Hexamita inflata</name>
    <dbReference type="NCBI Taxonomy" id="28002"/>
    <lineage>
        <taxon>Eukaryota</taxon>
        <taxon>Metamonada</taxon>
        <taxon>Diplomonadida</taxon>
        <taxon>Hexamitidae</taxon>
        <taxon>Hexamitinae</taxon>
        <taxon>Hexamita</taxon>
    </lineage>
</organism>
<dbReference type="PRINTS" id="PR00141">
    <property type="entry name" value="PROTEASOME"/>
</dbReference>
<dbReference type="EMBL" id="CAXDID020000220">
    <property type="protein sequence ID" value="CAL6058325.1"/>
    <property type="molecule type" value="Genomic_DNA"/>
</dbReference>
<dbReference type="InterPro" id="IPR001353">
    <property type="entry name" value="Proteasome_sua/b"/>
</dbReference>
<dbReference type="GO" id="GO:0051603">
    <property type="term" value="P:proteolysis involved in protein catabolic process"/>
    <property type="evidence" value="ECO:0007669"/>
    <property type="project" value="InterPro"/>
</dbReference>
<reference evidence="11 12" key="2">
    <citation type="submission" date="2024-07" db="EMBL/GenBank/DDBJ databases">
        <authorList>
            <person name="Akdeniz Z."/>
        </authorList>
    </citation>
    <scope>NUCLEOTIDE SEQUENCE [LARGE SCALE GENOMIC DNA]</scope>
</reference>
<keyword evidence="4" id="KW-0963">Cytoplasm</keyword>
<keyword evidence="12" id="KW-1185">Reference proteome</keyword>
<evidence type="ECO:0000256" key="2">
    <source>
        <dbReference type="ARBA" id="ARBA00004123"/>
    </source>
</evidence>